<evidence type="ECO:0000256" key="5">
    <source>
        <dbReference type="ARBA" id="ARBA00023136"/>
    </source>
</evidence>
<keyword evidence="5" id="KW-0472">Membrane</keyword>
<accession>A0A0R3TX97</accession>
<comment type="subcellular location">
    <subcellularLocation>
        <location evidence="1">Cell membrane</location>
    </subcellularLocation>
    <subcellularLocation>
        <location evidence="2">Cytoplasm</location>
        <location evidence="2">Cytosol</location>
    </subcellularLocation>
</comment>
<feature type="region of interest" description="Disordered" evidence="7">
    <location>
        <begin position="386"/>
        <end position="406"/>
    </location>
</feature>
<evidence type="ECO:0000256" key="2">
    <source>
        <dbReference type="ARBA" id="ARBA00004514"/>
    </source>
</evidence>
<dbReference type="InterPro" id="IPR018619">
    <property type="entry name" value="Hyccin"/>
</dbReference>
<evidence type="ECO:0000256" key="6">
    <source>
        <dbReference type="ARBA" id="ARBA00034482"/>
    </source>
</evidence>
<comment type="similarity">
    <text evidence="6">Belongs to the Hyccin family.</text>
</comment>
<feature type="compositionally biased region" description="Polar residues" evidence="7">
    <location>
        <begin position="388"/>
        <end position="402"/>
    </location>
</feature>
<keyword evidence="3" id="KW-1003">Cell membrane</keyword>
<name>A0A0R3TX97_RODNA</name>
<evidence type="ECO:0000313" key="8">
    <source>
        <dbReference type="EMBL" id="VDO13208.1"/>
    </source>
</evidence>
<feature type="compositionally biased region" description="Low complexity" evidence="7">
    <location>
        <begin position="207"/>
        <end position="222"/>
    </location>
</feature>
<dbReference type="STRING" id="102285.A0A0R3TX97"/>
<dbReference type="Pfam" id="PF09790">
    <property type="entry name" value="Hyccin"/>
    <property type="match status" value="1"/>
</dbReference>
<dbReference type="OrthoDB" id="18937at2759"/>
<feature type="compositionally biased region" description="Polar residues" evidence="7">
    <location>
        <begin position="190"/>
        <end position="206"/>
    </location>
</feature>
<evidence type="ECO:0000256" key="4">
    <source>
        <dbReference type="ARBA" id="ARBA00022490"/>
    </source>
</evidence>
<protein>
    <submittedName>
        <fullName evidence="8 10">Uncharacterized protein</fullName>
    </submittedName>
</protein>
<dbReference type="GO" id="GO:0005829">
    <property type="term" value="C:cytosol"/>
    <property type="evidence" value="ECO:0007669"/>
    <property type="project" value="UniProtKB-SubCell"/>
</dbReference>
<proteinExistence type="inferred from homology"/>
<dbReference type="WBParaSite" id="HNAJ_0001248501-mRNA-1">
    <property type="protein sequence ID" value="HNAJ_0001248501-mRNA-1"/>
    <property type="gene ID" value="HNAJ_0001248501"/>
</dbReference>
<evidence type="ECO:0000256" key="1">
    <source>
        <dbReference type="ARBA" id="ARBA00004236"/>
    </source>
</evidence>
<keyword evidence="9" id="KW-1185">Reference proteome</keyword>
<organism evidence="10">
    <name type="scientific">Rodentolepis nana</name>
    <name type="common">Dwarf tapeworm</name>
    <name type="synonym">Hymenolepis nana</name>
    <dbReference type="NCBI Taxonomy" id="102285"/>
    <lineage>
        <taxon>Eukaryota</taxon>
        <taxon>Metazoa</taxon>
        <taxon>Spiralia</taxon>
        <taxon>Lophotrochozoa</taxon>
        <taxon>Platyhelminthes</taxon>
        <taxon>Cestoda</taxon>
        <taxon>Eucestoda</taxon>
        <taxon>Cyclophyllidea</taxon>
        <taxon>Hymenolepididae</taxon>
        <taxon>Rodentolepis</taxon>
    </lineage>
</organism>
<gene>
    <name evidence="8" type="ORF">HNAJ_LOCUS12470</name>
</gene>
<evidence type="ECO:0000256" key="7">
    <source>
        <dbReference type="SAM" id="MobiDB-lite"/>
    </source>
</evidence>
<sequence length="521" mass="58674">MNVRAKIQDLFQWFKNYSFQPRSKDVRESCKLMYDVEVVEGIVKIFIDWSSLDEIHSICRTFYDAYLSGDKKSKFFVTLLLPTMLHTYLLRLSVEKLALVEKATGGAKPPSSPFRRSSHLFFTVGDGPPMTNNPLESLAFLLSEFCQLAPAFVRCPELYANGSGSLPDYRVPSVYHTPPFNISKPVPQPKMTNNSSTSTIKFNTTPSALTSGTTSQSSSTSFSDIDTSCIVRIYVDAMARQFVEGTEEQQAVVLLSIKTYCDMVERLTTLNNRRVLPCAHHQHLTLMIELAIGLDKLLYILDFDLVQLMDQKTDVSKQMEGLRDQMVKVLLPKLERYASYHCFASVLLVVGAVRNAWRLRLNTPTTANVVALVPLYRRVRLTSDDLNDVSTSSNSDEASGNSADPVYAHPGGHRPSIFTNANFKAEPVAEDIPIADAHSYDQTGKRKRHLLHNHKEPAASHSRHLHQIYPHEDKPDGFGGDWVIARSAENLHKALSPSTQSLNHDSIPYYRRFWSRSRTGK</sequence>
<evidence type="ECO:0000313" key="10">
    <source>
        <dbReference type="WBParaSite" id="HNAJ_0001248501-mRNA-1"/>
    </source>
</evidence>
<dbReference type="EMBL" id="UZAE01014344">
    <property type="protein sequence ID" value="VDO13208.1"/>
    <property type="molecule type" value="Genomic_DNA"/>
</dbReference>
<reference evidence="10" key="1">
    <citation type="submission" date="2017-02" db="UniProtKB">
        <authorList>
            <consortium name="WormBaseParasite"/>
        </authorList>
    </citation>
    <scope>IDENTIFICATION</scope>
</reference>
<evidence type="ECO:0000313" key="9">
    <source>
        <dbReference type="Proteomes" id="UP000278807"/>
    </source>
</evidence>
<feature type="region of interest" description="Disordered" evidence="7">
    <location>
        <begin position="182"/>
        <end position="222"/>
    </location>
</feature>
<dbReference type="Proteomes" id="UP000278807">
    <property type="component" value="Unassembled WGS sequence"/>
</dbReference>
<dbReference type="AlphaFoldDB" id="A0A0R3TX97"/>
<evidence type="ECO:0000256" key="3">
    <source>
        <dbReference type="ARBA" id="ARBA00022475"/>
    </source>
</evidence>
<keyword evidence="4" id="KW-0963">Cytoplasm</keyword>
<dbReference type="GO" id="GO:0005886">
    <property type="term" value="C:plasma membrane"/>
    <property type="evidence" value="ECO:0007669"/>
    <property type="project" value="UniProtKB-SubCell"/>
</dbReference>
<reference evidence="8 9" key="2">
    <citation type="submission" date="2018-11" db="EMBL/GenBank/DDBJ databases">
        <authorList>
            <consortium name="Pathogen Informatics"/>
        </authorList>
    </citation>
    <scope>NUCLEOTIDE SEQUENCE [LARGE SCALE GENOMIC DNA]</scope>
</reference>